<protein>
    <submittedName>
        <fullName evidence="7">Eukaryotic rRNA processing protein EBP2-domain-containing protein</fullName>
    </submittedName>
</protein>
<evidence type="ECO:0000256" key="6">
    <source>
        <dbReference type="SAM" id="MobiDB-lite"/>
    </source>
</evidence>
<evidence type="ECO:0000313" key="7">
    <source>
        <dbReference type="EMBL" id="KAK3403223.1"/>
    </source>
</evidence>
<dbReference type="Pfam" id="PF05890">
    <property type="entry name" value="Ebp2"/>
    <property type="match status" value="1"/>
</dbReference>
<dbReference type="GO" id="GO:0005730">
    <property type="term" value="C:nucleolus"/>
    <property type="evidence" value="ECO:0007669"/>
    <property type="project" value="UniProtKB-SubCell"/>
</dbReference>
<dbReference type="GO" id="GO:0030687">
    <property type="term" value="C:preribosome, large subunit precursor"/>
    <property type="evidence" value="ECO:0007669"/>
    <property type="project" value="TreeGrafter"/>
</dbReference>
<feature type="compositionally biased region" description="Basic and acidic residues" evidence="6">
    <location>
        <begin position="272"/>
        <end position="287"/>
    </location>
</feature>
<feature type="region of interest" description="Disordered" evidence="6">
    <location>
        <begin position="272"/>
        <end position="433"/>
    </location>
</feature>
<sequence>MPRQSTRTKKPATKAVEPEKVEKVVEEKPQKEQKKRGRKPKQPVAEATPVEDKMEVEEEEEIQIKADEQQPEQQEEAGSDSEEGSDEEEGDDIDLNALDESDSDSEFERDLNEKQSAAGIQANKYTKQKAEESSDDEDDEDEIDIDELDVEGEEGEEVKAISKARQTINNKQGLLTALKRFALDTSDKVPFAFHQSIVAKKATEESIPSIDDDLARELAFMNQALEAARIGRALLRKEGVPFTRPTDYFAETLRSDETMEKVKAKLIEEATAKKASAEARKQRDLKKFGKQVQVAKQQERAKQKRDTLEKINLLKKKRKDGGGPTGANEAEDLFDVAVDNELKGAAGSKKRGRDGKESGGPNAKRQRKDAKFGFGGKKKYLKSNDALSSGDVSGFSARKMKSGGGAGGPGKPKKFKPAPRPGKARRKASAGKR</sequence>
<feature type="region of interest" description="Disordered" evidence="6">
    <location>
        <begin position="1"/>
        <end position="155"/>
    </location>
</feature>
<dbReference type="Proteomes" id="UP001281003">
    <property type="component" value="Unassembled WGS sequence"/>
</dbReference>
<comment type="caution">
    <text evidence="7">The sequence shown here is derived from an EMBL/GenBank/DDBJ whole genome shotgun (WGS) entry which is preliminary data.</text>
</comment>
<keyword evidence="3" id="KW-0690">Ribosome biogenesis</keyword>
<dbReference type="InterPro" id="IPR008610">
    <property type="entry name" value="Ebp2"/>
</dbReference>
<evidence type="ECO:0000313" key="8">
    <source>
        <dbReference type="Proteomes" id="UP001281003"/>
    </source>
</evidence>
<evidence type="ECO:0000256" key="1">
    <source>
        <dbReference type="ARBA" id="ARBA00004604"/>
    </source>
</evidence>
<comment type="similarity">
    <text evidence="2">Belongs to the EBP2 family.</text>
</comment>
<feature type="compositionally biased region" description="Basic and acidic residues" evidence="6">
    <location>
        <begin position="16"/>
        <end position="32"/>
    </location>
</feature>
<keyword evidence="5" id="KW-0539">Nucleus</keyword>
<dbReference type="PANTHER" id="PTHR13028">
    <property type="entry name" value="RRNA PROCESSING PROTEIN EBNA1-BINDING PROTEIN-RELATED"/>
    <property type="match status" value="1"/>
</dbReference>
<evidence type="ECO:0000256" key="2">
    <source>
        <dbReference type="ARBA" id="ARBA00007336"/>
    </source>
</evidence>
<dbReference type="AlphaFoldDB" id="A0AAE0UGH9"/>
<keyword evidence="8" id="KW-1185">Reference proteome</keyword>
<organism evidence="7 8">
    <name type="scientific">Sordaria brevicollis</name>
    <dbReference type="NCBI Taxonomy" id="83679"/>
    <lineage>
        <taxon>Eukaryota</taxon>
        <taxon>Fungi</taxon>
        <taxon>Dikarya</taxon>
        <taxon>Ascomycota</taxon>
        <taxon>Pezizomycotina</taxon>
        <taxon>Sordariomycetes</taxon>
        <taxon>Sordariomycetidae</taxon>
        <taxon>Sordariales</taxon>
        <taxon>Sordariaceae</taxon>
        <taxon>Sordaria</taxon>
    </lineage>
</organism>
<feature type="compositionally biased region" description="Basic residues" evidence="6">
    <location>
        <begin position="411"/>
        <end position="433"/>
    </location>
</feature>
<keyword evidence="4" id="KW-0175">Coiled coil</keyword>
<reference evidence="7" key="1">
    <citation type="journal article" date="2023" name="Mol. Phylogenet. Evol.">
        <title>Genome-scale phylogeny and comparative genomics of the fungal order Sordariales.</title>
        <authorList>
            <person name="Hensen N."/>
            <person name="Bonometti L."/>
            <person name="Westerberg I."/>
            <person name="Brannstrom I.O."/>
            <person name="Guillou S."/>
            <person name="Cros-Aarteil S."/>
            <person name="Calhoun S."/>
            <person name="Haridas S."/>
            <person name="Kuo A."/>
            <person name="Mondo S."/>
            <person name="Pangilinan J."/>
            <person name="Riley R."/>
            <person name="LaButti K."/>
            <person name="Andreopoulos B."/>
            <person name="Lipzen A."/>
            <person name="Chen C."/>
            <person name="Yan M."/>
            <person name="Daum C."/>
            <person name="Ng V."/>
            <person name="Clum A."/>
            <person name="Steindorff A."/>
            <person name="Ohm R.A."/>
            <person name="Martin F."/>
            <person name="Silar P."/>
            <person name="Natvig D.O."/>
            <person name="Lalanne C."/>
            <person name="Gautier V."/>
            <person name="Ament-Velasquez S.L."/>
            <person name="Kruys A."/>
            <person name="Hutchinson M.I."/>
            <person name="Powell A.J."/>
            <person name="Barry K."/>
            <person name="Miller A.N."/>
            <person name="Grigoriev I.V."/>
            <person name="Debuchy R."/>
            <person name="Gladieux P."/>
            <person name="Hiltunen Thoren M."/>
            <person name="Johannesson H."/>
        </authorList>
    </citation>
    <scope>NUCLEOTIDE SEQUENCE</scope>
    <source>
        <strain evidence="7">FGSC 1904</strain>
    </source>
</reference>
<reference evidence="7" key="2">
    <citation type="submission" date="2023-07" db="EMBL/GenBank/DDBJ databases">
        <authorList>
            <consortium name="Lawrence Berkeley National Laboratory"/>
            <person name="Haridas S."/>
            <person name="Hensen N."/>
            <person name="Bonometti L."/>
            <person name="Westerberg I."/>
            <person name="Brannstrom I.O."/>
            <person name="Guillou S."/>
            <person name="Cros-Aarteil S."/>
            <person name="Calhoun S."/>
            <person name="Kuo A."/>
            <person name="Mondo S."/>
            <person name="Pangilinan J."/>
            <person name="Riley R."/>
            <person name="LaButti K."/>
            <person name="Andreopoulos B."/>
            <person name="Lipzen A."/>
            <person name="Chen C."/>
            <person name="Yanf M."/>
            <person name="Daum C."/>
            <person name="Ng V."/>
            <person name="Clum A."/>
            <person name="Steindorff A."/>
            <person name="Ohm R."/>
            <person name="Martin F."/>
            <person name="Silar P."/>
            <person name="Natvig D."/>
            <person name="Lalanne C."/>
            <person name="Gautier V."/>
            <person name="Ament-velasquez S.L."/>
            <person name="Kruys A."/>
            <person name="Hutchinson M.I."/>
            <person name="Powell A.J."/>
            <person name="Barry K."/>
            <person name="Miller A.N."/>
            <person name="Grigoriev I.V."/>
            <person name="Debuchy R."/>
            <person name="Gladieux P."/>
            <person name="Thoren M.H."/>
            <person name="Johannesson H."/>
        </authorList>
    </citation>
    <scope>NUCLEOTIDE SEQUENCE</scope>
    <source>
        <strain evidence="7">FGSC 1904</strain>
    </source>
</reference>
<evidence type="ECO:0000256" key="4">
    <source>
        <dbReference type="ARBA" id="ARBA00023054"/>
    </source>
</evidence>
<evidence type="ECO:0000256" key="5">
    <source>
        <dbReference type="ARBA" id="ARBA00023242"/>
    </source>
</evidence>
<feature type="compositionally biased region" description="Acidic residues" evidence="6">
    <location>
        <begin position="133"/>
        <end position="155"/>
    </location>
</feature>
<gene>
    <name evidence="7" type="ORF">B0T20DRAFT_342698</name>
</gene>
<proteinExistence type="inferred from homology"/>
<accession>A0AAE0UGH9</accession>
<name>A0AAE0UGH9_SORBR</name>
<dbReference type="GO" id="GO:0006364">
    <property type="term" value="P:rRNA processing"/>
    <property type="evidence" value="ECO:0007669"/>
    <property type="project" value="TreeGrafter"/>
</dbReference>
<dbReference type="EMBL" id="JAUTDP010000001">
    <property type="protein sequence ID" value="KAK3403223.1"/>
    <property type="molecule type" value="Genomic_DNA"/>
</dbReference>
<dbReference type="GO" id="GO:0042273">
    <property type="term" value="P:ribosomal large subunit biogenesis"/>
    <property type="evidence" value="ECO:0007669"/>
    <property type="project" value="TreeGrafter"/>
</dbReference>
<feature type="compositionally biased region" description="Basic residues" evidence="6">
    <location>
        <begin position="1"/>
        <end position="12"/>
    </location>
</feature>
<evidence type="ECO:0000256" key="3">
    <source>
        <dbReference type="ARBA" id="ARBA00022517"/>
    </source>
</evidence>
<feature type="compositionally biased region" description="Basic and acidic residues" evidence="6">
    <location>
        <begin position="297"/>
        <end position="309"/>
    </location>
</feature>
<comment type="subcellular location">
    <subcellularLocation>
        <location evidence="1">Nucleus</location>
        <location evidence="1">Nucleolus</location>
    </subcellularLocation>
</comment>
<dbReference type="GO" id="GO:0034399">
    <property type="term" value="C:nuclear periphery"/>
    <property type="evidence" value="ECO:0007669"/>
    <property type="project" value="TreeGrafter"/>
</dbReference>
<dbReference type="PANTHER" id="PTHR13028:SF0">
    <property type="entry name" value="RRNA-PROCESSING PROTEIN EBP2-RELATED"/>
    <property type="match status" value="1"/>
</dbReference>
<feature type="compositionally biased region" description="Acidic residues" evidence="6">
    <location>
        <begin position="69"/>
        <end position="105"/>
    </location>
</feature>